<gene>
    <name evidence="1" type="ORF">A2161_03325</name>
</gene>
<proteinExistence type="predicted"/>
<dbReference type="AlphaFoldDB" id="A0A1F7RV73"/>
<dbReference type="CDD" id="cd00756">
    <property type="entry name" value="MoaE"/>
    <property type="match status" value="1"/>
</dbReference>
<dbReference type="GO" id="GO:0006777">
    <property type="term" value="P:Mo-molybdopterin cofactor biosynthetic process"/>
    <property type="evidence" value="ECO:0007669"/>
    <property type="project" value="InterPro"/>
</dbReference>
<dbReference type="Gene3D" id="3.90.1170.40">
    <property type="entry name" value="Molybdopterin biosynthesis MoaE subunit"/>
    <property type="match status" value="1"/>
</dbReference>
<sequence>MIIISPEPIEELSVRAQVDDPRSGAVVTFSGVVRELSLGKKVQKLFYEAHETMAESKLKSIVDTAMQKWQLNKIAVQHRTGLLEVGDVAVVIAVAAPHRKEAFQACQYIIDKIKEDVPIWKKEFYDEGGRWISTPEENNE</sequence>
<comment type="caution">
    <text evidence="1">The sequence shown here is derived from an EMBL/GenBank/DDBJ whole genome shotgun (WGS) entry which is preliminary data.</text>
</comment>
<dbReference type="PANTHER" id="PTHR23404">
    <property type="entry name" value="MOLYBDOPTERIN SYNTHASE RELATED"/>
    <property type="match status" value="1"/>
</dbReference>
<accession>A0A1F7RV73</accession>
<dbReference type="InterPro" id="IPR036563">
    <property type="entry name" value="MoaE_sf"/>
</dbReference>
<evidence type="ECO:0008006" key="3">
    <source>
        <dbReference type="Google" id="ProtNLM"/>
    </source>
</evidence>
<evidence type="ECO:0000313" key="1">
    <source>
        <dbReference type="EMBL" id="OGL45433.1"/>
    </source>
</evidence>
<dbReference type="InterPro" id="IPR003448">
    <property type="entry name" value="Mopterin_biosynth_MoaE"/>
</dbReference>
<dbReference type="EMBL" id="MGDD01000177">
    <property type="protein sequence ID" value="OGL45433.1"/>
    <property type="molecule type" value="Genomic_DNA"/>
</dbReference>
<evidence type="ECO:0000313" key="2">
    <source>
        <dbReference type="Proteomes" id="UP000179266"/>
    </source>
</evidence>
<protein>
    <recommendedName>
        <fullName evidence="3">Molybdenum cofactor biosynthesis protein MoaE</fullName>
    </recommendedName>
</protein>
<dbReference type="SUPFAM" id="SSF54690">
    <property type="entry name" value="Molybdopterin synthase subunit MoaE"/>
    <property type="match status" value="1"/>
</dbReference>
<name>A0A1F7RV73_9BACT</name>
<reference evidence="1 2" key="1">
    <citation type="journal article" date="2016" name="Nat. Commun.">
        <title>Thousands of microbial genomes shed light on interconnected biogeochemical processes in an aquifer system.</title>
        <authorList>
            <person name="Anantharaman K."/>
            <person name="Brown C.T."/>
            <person name="Hug L.A."/>
            <person name="Sharon I."/>
            <person name="Castelle C.J."/>
            <person name="Probst A.J."/>
            <person name="Thomas B.C."/>
            <person name="Singh A."/>
            <person name="Wilkins M.J."/>
            <person name="Karaoz U."/>
            <person name="Brodie E.L."/>
            <person name="Williams K.H."/>
            <person name="Hubbard S.S."/>
            <person name="Banfield J.F."/>
        </authorList>
    </citation>
    <scope>NUCLEOTIDE SEQUENCE [LARGE SCALE GENOMIC DNA]</scope>
</reference>
<dbReference type="Proteomes" id="UP000179266">
    <property type="component" value="Unassembled WGS sequence"/>
</dbReference>
<organism evidence="1 2">
    <name type="scientific">Candidatus Schekmanbacteria bacterium RBG_13_48_7</name>
    <dbReference type="NCBI Taxonomy" id="1817878"/>
    <lineage>
        <taxon>Bacteria</taxon>
        <taxon>Candidatus Schekmaniibacteriota</taxon>
    </lineage>
</organism>
<dbReference type="Pfam" id="PF02391">
    <property type="entry name" value="MoaE"/>
    <property type="match status" value="1"/>
</dbReference>